<evidence type="ECO:0000313" key="2">
    <source>
        <dbReference type="Proteomes" id="UP001631969"/>
    </source>
</evidence>
<dbReference type="Proteomes" id="UP001631969">
    <property type="component" value="Unassembled WGS sequence"/>
</dbReference>
<gene>
    <name evidence="1" type="ORF">ACI1P1_26385</name>
</gene>
<protein>
    <submittedName>
        <fullName evidence="1">Helix-turn-helix domain-containing protein</fullName>
    </submittedName>
</protein>
<evidence type="ECO:0000313" key="1">
    <source>
        <dbReference type="EMBL" id="MFM9331829.1"/>
    </source>
</evidence>
<name>A0ACC7P897_9BACL</name>
<accession>A0ACC7P897</accession>
<dbReference type="EMBL" id="JBJURJ010000022">
    <property type="protein sequence ID" value="MFM9331829.1"/>
    <property type="molecule type" value="Genomic_DNA"/>
</dbReference>
<reference evidence="1" key="1">
    <citation type="submission" date="2024-12" db="EMBL/GenBank/DDBJ databases">
        <authorList>
            <person name="Wu N."/>
        </authorList>
    </citation>
    <scope>NUCLEOTIDE SEQUENCE</scope>
    <source>
        <strain evidence="1">P15</strain>
    </source>
</reference>
<sequence length="797" mass="90096">MHKYLTRLLMYSLLLGALPAILIGVISYYIAAHDIKNKVNEANEQLLAQTQLRVEQTLRSMEMSAMQFATSSLVKAAMDKPMTAEDFRDVRSLMTELFQLQTQTIINQAYLVNLEHNWMINHQALETLWDHPESAEFLSYARNGRDFFWSSGSLNSVGSLGRTPGAEEEEAPANPADMIRLVQKIPMIPGSTTPKGLLVLQISAADIRSLLTPDNALGTQYILDRSGSAFLSPVEEMRHYEAINLRISSQVSRLSEEGAAGLEPVTGFFYSELNGHKAGITYRTSSLNGWTYVSAVSVADITRESSKIAWATVLACLLILTVVLLLSLLGTRHMYRPIRRLLEFSKGIAPGDGLDRTGQNELEQIRESLQFLSTSRNRLDKEMKSQTAHLREFYMLKLFTGQMSDDEYMRKSALYGFPAQWKSLGVLALQIDLMPDSRFQEQDRELLLFAVNNMVEELLPAHSRFNPILLNDSQVTLLALETDDQETGKAILYSFAETVRSQVAHYLKFQVSIGLSRPFTHLSGTVSAYGESVAALKARINLGTDIIVHYDDFVIRKGSGAAVYSRLKLVEEQLAQSVRELKPHKAEEELREYMGMLLDESSDRAEYHIPLLQLAMRLLEIAQDQGVPVHQVLEGEKEIQRFLRLQTREELLQWFQTRLFAPLIQLLTERNEHQYTNIAQQMADIIHSHYDKELSLESCAAMMHFHPFYLSRVFKKEMGIAFSDYVSEYRMNMAKILLQTTDLKIAEIGAKLQYKNNSAFIRSFRKVHGITPGQYREHADKGGGSTAQDAAEGGEEP</sequence>
<keyword evidence="2" id="KW-1185">Reference proteome</keyword>
<organism evidence="1 2">
    <name type="scientific">Paenibacillus mesotrionivorans</name>
    <dbReference type="NCBI Taxonomy" id="3160968"/>
    <lineage>
        <taxon>Bacteria</taxon>
        <taxon>Bacillati</taxon>
        <taxon>Bacillota</taxon>
        <taxon>Bacilli</taxon>
        <taxon>Bacillales</taxon>
        <taxon>Paenibacillaceae</taxon>
        <taxon>Paenibacillus</taxon>
    </lineage>
</organism>
<proteinExistence type="predicted"/>
<comment type="caution">
    <text evidence="1">The sequence shown here is derived from an EMBL/GenBank/DDBJ whole genome shotgun (WGS) entry which is preliminary data.</text>
</comment>